<dbReference type="GO" id="GO:0000287">
    <property type="term" value="F:magnesium ion binding"/>
    <property type="evidence" value="ECO:0007669"/>
    <property type="project" value="UniProtKB-UniRule"/>
</dbReference>
<dbReference type="RefSeq" id="WP_099799376.1">
    <property type="nucleotide sequence ID" value="NZ_CP018092.1"/>
</dbReference>
<dbReference type="EMBL" id="CP018092">
    <property type="protein sequence ID" value="ATS19038.1"/>
    <property type="molecule type" value="Genomic_DNA"/>
</dbReference>
<dbReference type="Proteomes" id="UP000231057">
    <property type="component" value="Chromosome"/>
</dbReference>
<dbReference type="PANTHER" id="PTHR48073">
    <property type="entry name" value="O-SUCCINYLBENZOATE SYNTHASE-RELATED"/>
    <property type="match status" value="1"/>
</dbReference>
<feature type="binding site" evidence="4">
    <location>
        <position position="219"/>
    </location>
    <ligand>
        <name>Mg(2+)</name>
        <dbReference type="ChEBI" id="CHEBI:18420"/>
    </ligand>
</feature>
<dbReference type="SMART" id="SM00922">
    <property type="entry name" value="MR_MLE"/>
    <property type="match status" value="1"/>
</dbReference>
<dbReference type="InterPro" id="IPR029065">
    <property type="entry name" value="Enolase_C-like"/>
</dbReference>
<comment type="pathway">
    <text evidence="4">Quinol/quinone metabolism; 1,4-dihydroxy-2-naphthoate biosynthesis; 1,4-dihydroxy-2-naphthoate from chorismate: step 4/7.</text>
</comment>
<evidence type="ECO:0000256" key="5">
    <source>
        <dbReference type="NCBIfam" id="TIGR01927"/>
    </source>
</evidence>
<evidence type="ECO:0000313" key="7">
    <source>
        <dbReference type="EMBL" id="ATS19038.1"/>
    </source>
</evidence>
<feature type="active site" description="Proton donor" evidence="4">
    <location>
        <position position="136"/>
    </location>
</feature>
<dbReference type="NCBIfam" id="NF002739">
    <property type="entry name" value="PRK02714.1"/>
    <property type="match status" value="1"/>
</dbReference>
<dbReference type="PANTHER" id="PTHR48073:SF2">
    <property type="entry name" value="O-SUCCINYLBENZOATE SYNTHASE"/>
    <property type="match status" value="1"/>
</dbReference>
<gene>
    <name evidence="4" type="primary">menC</name>
    <name evidence="7" type="ORF">BRW62_10140</name>
</gene>
<dbReference type="InterPro" id="IPR029017">
    <property type="entry name" value="Enolase-like_N"/>
</dbReference>
<dbReference type="UniPathway" id="UPA00995"/>
<dbReference type="Gene3D" id="3.30.390.10">
    <property type="entry name" value="Enolase-like, N-terminal domain"/>
    <property type="match status" value="1"/>
</dbReference>
<dbReference type="HAMAP" id="MF_00470">
    <property type="entry name" value="MenC_1"/>
    <property type="match status" value="1"/>
</dbReference>
<dbReference type="Gene3D" id="3.20.20.120">
    <property type="entry name" value="Enolase-like C-terminal domain"/>
    <property type="match status" value="1"/>
</dbReference>
<evidence type="ECO:0000256" key="1">
    <source>
        <dbReference type="ARBA" id="ARBA00022723"/>
    </source>
</evidence>
<dbReference type="NCBIfam" id="TIGR01927">
    <property type="entry name" value="menC_gam_Gplu"/>
    <property type="match status" value="1"/>
</dbReference>
<name>A0A2D2Q3F5_PARLV</name>
<evidence type="ECO:0000256" key="4">
    <source>
        <dbReference type="HAMAP-Rule" id="MF_00470"/>
    </source>
</evidence>
<protein>
    <recommendedName>
        <fullName evidence="4 5">o-succinylbenzoate synthase</fullName>
        <shortName evidence="4">OSB synthase</shortName>
        <shortName evidence="4">OSBS</shortName>
        <ecNumber evidence="4 5">4.2.1.113</ecNumber>
    </recommendedName>
    <alternativeName>
        <fullName evidence="4">4-(2'-carboxyphenyl)-4-oxybutyric acid synthase</fullName>
    </alternativeName>
    <alternativeName>
        <fullName evidence="4">o-succinylbenzoic acid synthase</fullName>
    </alternativeName>
</protein>
<comment type="pathway">
    <text evidence="4">Cofactor biosynthesis; phylloquinone biosynthesis.</text>
</comment>
<dbReference type="GO" id="GO:0043748">
    <property type="term" value="F:O-succinylbenzoate synthase activity"/>
    <property type="evidence" value="ECO:0007669"/>
    <property type="project" value="UniProtKB-EC"/>
</dbReference>
<comment type="cofactor">
    <cofactor evidence="4">
        <name>a divalent metal cation</name>
        <dbReference type="ChEBI" id="CHEBI:60240"/>
    </cofactor>
</comment>
<keyword evidence="3 4" id="KW-0456">Lyase</keyword>
<dbReference type="CDD" id="cd03320">
    <property type="entry name" value="OSBS"/>
    <property type="match status" value="1"/>
</dbReference>
<dbReference type="SFLD" id="SFLDG00180">
    <property type="entry name" value="muconate_cycloisomerase"/>
    <property type="match status" value="1"/>
</dbReference>
<organism evidence="7 8">
    <name type="scientific">Parathermosynechococcus lividus PCC 6715</name>
    <dbReference type="NCBI Taxonomy" id="1917166"/>
    <lineage>
        <taxon>Bacteria</taxon>
        <taxon>Bacillati</taxon>
        <taxon>Cyanobacteriota</taxon>
        <taxon>Cyanophyceae</taxon>
        <taxon>Acaryochloridales</taxon>
        <taxon>Thermosynechococcaceae</taxon>
        <taxon>Parathermosynechococcus</taxon>
    </lineage>
</organism>
<accession>A0A2D2Q3F5</accession>
<dbReference type="GO" id="GO:0009234">
    <property type="term" value="P:menaquinone biosynthetic process"/>
    <property type="evidence" value="ECO:0007669"/>
    <property type="project" value="UniProtKB-UniRule"/>
</dbReference>
<dbReference type="EC" id="4.2.1.113" evidence="4 5"/>
<keyword evidence="2 4" id="KW-0460">Magnesium</keyword>
<evidence type="ECO:0000313" key="8">
    <source>
        <dbReference type="Proteomes" id="UP000231057"/>
    </source>
</evidence>
<dbReference type="InterPro" id="IPR010196">
    <property type="entry name" value="OSB_synthase_MenC1"/>
</dbReference>
<evidence type="ECO:0000256" key="3">
    <source>
        <dbReference type="ARBA" id="ARBA00023239"/>
    </source>
</evidence>
<sequence>MQWQWFVYTEPLREPLATAQGVWRSRQGIYLRLQNEQGQIGYGEIAPLPRWGTESLGAAIALCQELPPQLTPEIIAAIPDDLPAAQFGFATAWQSVGRLPYTLGNWPLCGLLSNGSRALQEWHLGWQQGYRTFKWKVGVDSPAHEQAILTELLAQLPAGVTLRLDANGSWDWHTAVQWLRWLDRWPVERIEWVEQPLPAADWESLERLAQGFAIPVALDESVVSWRQLQQWHARQWPGLYVIKPALFGAPARLNHLLAQGLPLTQLVFSSALEGAIARTAIFNLLQIWQPQHALGFGVDRWRPVTLLTSLADYASEWQRLDNYGKNYYK</sequence>
<comment type="catalytic activity">
    <reaction evidence="4">
        <text>(1R,6R)-6-hydroxy-2-succinyl-cyclohexa-2,4-diene-1-carboxylate = 2-succinylbenzoate + H2O</text>
        <dbReference type="Rhea" id="RHEA:10196"/>
        <dbReference type="ChEBI" id="CHEBI:15377"/>
        <dbReference type="ChEBI" id="CHEBI:18325"/>
        <dbReference type="ChEBI" id="CHEBI:58689"/>
        <dbReference type="EC" id="4.2.1.113"/>
    </reaction>
</comment>
<dbReference type="GO" id="GO:0042372">
    <property type="term" value="P:phylloquinone biosynthetic process"/>
    <property type="evidence" value="ECO:0007669"/>
    <property type="project" value="UniProtKB-UniRule"/>
</dbReference>
<dbReference type="SUPFAM" id="SSF51604">
    <property type="entry name" value="Enolase C-terminal domain-like"/>
    <property type="match status" value="1"/>
</dbReference>
<keyword evidence="1 4" id="KW-0479">Metal-binding</keyword>
<feature type="binding site" evidence="4">
    <location>
        <position position="194"/>
    </location>
    <ligand>
        <name>Mg(2+)</name>
        <dbReference type="ChEBI" id="CHEBI:18420"/>
    </ligand>
</feature>
<proteinExistence type="inferred from homology"/>
<dbReference type="Pfam" id="PF21508">
    <property type="entry name" value="MenC_N"/>
    <property type="match status" value="1"/>
</dbReference>
<dbReference type="SUPFAM" id="SSF54826">
    <property type="entry name" value="Enolase N-terminal domain-like"/>
    <property type="match status" value="1"/>
</dbReference>
<comment type="function">
    <text evidence="4">Converts 2-succinyl-6-hydroxy-2,4-cyclohexadiene-1-carboxylate (SHCHC) to 2-succinylbenzoate (OSB).</text>
</comment>
<dbReference type="UniPathway" id="UPA01057">
    <property type="reaction ID" value="UER00165"/>
</dbReference>
<evidence type="ECO:0000256" key="2">
    <source>
        <dbReference type="ARBA" id="ARBA00022842"/>
    </source>
</evidence>
<dbReference type="SFLD" id="SFLDF00009">
    <property type="entry name" value="o-succinylbenzoate_synthase"/>
    <property type="match status" value="1"/>
</dbReference>
<dbReference type="SFLD" id="SFLDS00001">
    <property type="entry name" value="Enolase"/>
    <property type="match status" value="1"/>
</dbReference>
<reference evidence="8" key="2">
    <citation type="journal article" date="2022" name="Front. Microbiol.">
        <title>Comparative Genomic Analysis Revealed Distinct Molecular Components and Organization of CO2-Concentrating Mechanism in Thermophilic Cyanobacteria.</title>
        <authorList>
            <person name="Tang J."/>
            <person name="Zhou H."/>
            <person name="Yao D."/>
            <person name="Riaz S."/>
            <person name="You D."/>
            <person name="Klepacz-Smolka A."/>
            <person name="Daroch M."/>
        </authorList>
    </citation>
    <scope>NUCLEOTIDE SEQUENCE [LARGE SCALE GENOMIC DNA]</scope>
    <source>
        <strain evidence="8">PCC 6715</strain>
    </source>
</reference>
<feature type="domain" description="Mandelate racemase/muconate lactonizing enzyme C-terminal" evidence="6">
    <location>
        <begin position="115"/>
        <end position="215"/>
    </location>
</feature>
<comment type="similarity">
    <text evidence="4">Belongs to the mandelate racemase/muconate lactonizing enzyme family. MenC type 1 subfamily.</text>
</comment>
<dbReference type="AlphaFoldDB" id="A0A2D2Q3F5"/>
<dbReference type="InterPro" id="IPR041338">
    <property type="entry name" value="OSBS_N"/>
</dbReference>
<keyword evidence="8" id="KW-1185">Reference proteome</keyword>
<feature type="active site" description="Proton acceptor" evidence="4">
    <location>
        <position position="243"/>
    </location>
</feature>
<evidence type="ECO:0000259" key="6">
    <source>
        <dbReference type="SMART" id="SM00922"/>
    </source>
</evidence>
<dbReference type="Pfam" id="PF13378">
    <property type="entry name" value="MR_MLE_C"/>
    <property type="match status" value="1"/>
</dbReference>
<feature type="binding site" evidence="4">
    <location>
        <position position="165"/>
    </location>
    <ligand>
        <name>Mg(2+)</name>
        <dbReference type="ChEBI" id="CHEBI:18420"/>
    </ligand>
</feature>
<dbReference type="InterPro" id="IPR036849">
    <property type="entry name" value="Enolase-like_C_sf"/>
</dbReference>
<reference evidence="7 8" key="1">
    <citation type="submission" date="2016-11" db="EMBL/GenBank/DDBJ databases">
        <title>Complete genome sequence of thermophilic cyanobacteria strain Synechococcus sp. PCC6715.</title>
        <authorList>
            <person name="Tang J."/>
            <person name="Daroch M."/>
            <person name="Liang Y."/>
            <person name="Jiang D."/>
            <person name="Shah M."/>
        </authorList>
    </citation>
    <scope>NUCLEOTIDE SEQUENCE [LARGE SCALE GENOMIC DNA]</scope>
    <source>
        <strain evidence="7 8">PCC 6715</strain>
    </source>
</reference>
<dbReference type="InterPro" id="IPR013342">
    <property type="entry name" value="Mandelate_racemase_C"/>
</dbReference>
<dbReference type="KEGG" id="slw:BRW62_10140"/>
<dbReference type="OrthoDB" id="9802699at2"/>